<keyword evidence="4" id="KW-1133">Transmembrane helix</keyword>
<comment type="caution">
    <text evidence="7">The sequence shown here is derived from an EMBL/GenBank/DDBJ whole genome shotgun (WGS) entry which is preliminary data.</text>
</comment>
<dbReference type="PANTHER" id="PTHR37481">
    <property type="entry name" value="LIPOPOLYSACCHARIDE EXPORT SYSTEM PROTEIN LPTC"/>
    <property type="match status" value="1"/>
</dbReference>
<dbReference type="Pfam" id="PF03968">
    <property type="entry name" value="LptD_N"/>
    <property type="match status" value="1"/>
</dbReference>
<dbReference type="GO" id="GO:0017089">
    <property type="term" value="F:glycolipid transfer activity"/>
    <property type="evidence" value="ECO:0007669"/>
    <property type="project" value="TreeGrafter"/>
</dbReference>
<dbReference type="InterPro" id="IPR052363">
    <property type="entry name" value="LPS_export_LptC"/>
</dbReference>
<evidence type="ECO:0000256" key="5">
    <source>
        <dbReference type="ARBA" id="ARBA00023136"/>
    </source>
</evidence>
<evidence type="ECO:0000256" key="1">
    <source>
        <dbReference type="ARBA" id="ARBA00022475"/>
    </source>
</evidence>
<keyword evidence="5" id="KW-0472">Membrane</keyword>
<evidence type="ECO:0000313" key="7">
    <source>
        <dbReference type="EMBL" id="KYG67383.1"/>
    </source>
</evidence>
<dbReference type="InterPro" id="IPR005653">
    <property type="entry name" value="OstA-like_N"/>
</dbReference>
<dbReference type="AlphaFoldDB" id="A0A150WS91"/>
<protein>
    <submittedName>
        <fullName evidence="7">LPS export ABC transporter periplasmic protein LptC</fullName>
    </submittedName>
</protein>
<evidence type="ECO:0000256" key="3">
    <source>
        <dbReference type="ARBA" id="ARBA00022692"/>
    </source>
</evidence>
<dbReference type="GO" id="GO:0030288">
    <property type="term" value="C:outer membrane-bounded periplasmic space"/>
    <property type="evidence" value="ECO:0007669"/>
    <property type="project" value="TreeGrafter"/>
</dbReference>
<dbReference type="InterPro" id="IPR026265">
    <property type="entry name" value="LptC"/>
</dbReference>
<keyword evidence="8" id="KW-1185">Reference proteome</keyword>
<dbReference type="OrthoDB" id="9342521at2"/>
<proteinExistence type="predicted"/>
<keyword evidence="1" id="KW-1003">Cell membrane</keyword>
<dbReference type="RefSeq" id="WP_061834958.1">
    <property type="nucleotide sequence ID" value="NZ_LUKE01000001.1"/>
</dbReference>
<organism evidence="7 8">
    <name type="scientific">Bdellovibrio bacteriovorus</name>
    <dbReference type="NCBI Taxonomy" id="959"/>
    <lineage>
        <taxon>Bacteria</taxon>
        <taxon>Pseudomonadati</taxon>
        <taxon>Bdellovibrionota</taxon>
        <taxon>Bdellovibrionia</taxon>
        <taxon>Bdellovibrionales</taxon>
        <taxon>Pseudobdellovibrionaceae</taxon>
        <taxon>Bdellovibrio</taxon>
    </lineage>
</organism>
<evidence type="ECO:0000256" key="4">
    <source>
        <dbReference type="ARBA" id="ARBA00022989"/>
    </source>
</evidence>
<reference evidence="7 8" key="1">
    <citation type="submission" date="2016-03" db="EMBL/GenBank/DDBJ databases">
        <authorList>
            <person name="Ploux O."/>
        </authorList>
    </citation>
    <scope>NUCLEOTIDE SEQUENCE [LARGE SCALE GENOMIC DNA]</scope>
    <source>
        <strain evidence="7 8">R0</strain>
    </source>
</reference>
<dbReference type="Proteomes" id="UP000075320">
    <property type="component" value="Unassembled WGS sequence"/>
</dbReference>
<name>A0A150WS91_BDEBC</name>
<sequence>MGKFKNIIFITLLGLLFVEILIVFPSRLEHEDEAEVRARVEAQNKTLKEKEERVKRGEKPDEINSVADQKMGGVHLVESQQGTRDWELFSKAAEGSQGAGNWKLHQVRVLFYNKEKVEFTVTGDTGTIDSATRNISVVGNVVTRSENGYLFKTPSIYYNTKSRIIESPEQVEMRGPPEGSMGGMELKGRKMKVFVDQSKMVIQEKVTAEKPHKEGKKFQIAADGAEFSGKNNEAKFFGAVRMNYDNMRLEGPEASFVYNKGAKFLSSVEVRGGVKVSDVDKFATSDRVNLDLLADRYVFQGRPKVIQNNDELVGEEIIFLEGGKKVKVERVRARVENKEQ</sequence>
<feature type="domain" description="Organic solvent tolerance-like N-terminal" evidence="6">
    <location>
        <begin position="219"/>
        <end position="319"/>
    </location>
</feature>
<keyword evidence="3" id="KW-0812">Transmembrane</keyword>
<dbReference type="Pfam" id="PF06835">
    <property type="entry name" value="LptC"/>
    <property type="match status" value="1"/>
</dbReference>
<evidence type="ECO:0000313" key="8">
    <source>
        <dbReference type="Proteomes" id="UP000075320"/>
    </source>
</evidence>
<dbReference type="Gene3D" id="2.60.450.10">
    <property type="entry name" value="Lipopolysaccharide (LPS) transport protein A like domain"/>
    <property type="match status" value="2"/>
</dbReference>
<dbReference type="InterPro" id="IPR010664">
    <property type="entry name" value="LipoPS_assembly_LptC-rel"/>
</dbReference>
<evidence type="ECO:0000256" key="2">
    <source>
        <dbReference type="ARBA" id="ARBA00022519"/>
    </source>
</evidence>
<accession>A0A150WS91</accession>
<keyword evidence="2" id="KW-0997">Cell inner membrane</keyword>
<dbReference type="PANTHER" id="PTHR37481:SF1">
    <property type="entry name" value="LIPOPOLYSACCHARIDE EXPORT SYSTEM PROTEIN LPTC"/>
    <property type="match status" value="1"/>
</dbReference>
<dbReference type="EMBL" id="LUKE01000001">
    <property type="protein sequence ID" value="KYG67383.1"/>
    <property type="molecule type" value="Genomic_DNA"/>
</dbReference>
<dbReference type="GO" id="GO:0005886">
    <property type="term" value="C:plasma membrane"/>
    <property type="evidence" value="ECO:0007669"/>
    <property type="project" value="InterPro"/>
</dbReference>
<dbReference type="NCBIfam" id="TIGR04409">
    <property type="entry name" value="LptC_YrbK"/>
    <property type="match status" value="1"/>
</dbReference>
<gene>
    <name evidence="7" type="ORF">AZI86_10345</name>
</gene>
<dbReference type="GO" id="GO:0015221">
    <property type="term" value="F:lipopolysaccharide transmembrane transporter activity"/>
    <property type="evidence" value="ECO:0007669"/>
    <property type="project" value="InterPro"/>
</dbReference>
<evidence type="ECO:0000259" key="6">
    <source>
        <dbReference type="Pfam" id="PF03968"/>
    </source>
</evidence>